<sequence length="555" mass="60492">MRAAVWTPLALFALPLLRQVDEPPAPGPGVQPSSSCARCHSNAPAATAMRDAKQRPIAPFDLWRGTMMANSARDPLWRAVVSAEVAALPTRQAEIEATCLGCHSPMAEQVGLDDHGTGSLMHVLDCDSALGELARDGVSCTICHGISPEGLGTQESYSAGYRLNPERRLYGPHEAPFTMPMQRFTGFTPTHGEHISDSALCGTCHTLETPVLDAQGHDVGGVFLEQAPYLEWRNSFFNDELDEPGPLAASCQDCHAPTRDEDGEPLTTRIVRNPMGRDFPQIEPREPFGRHLFVGGNTLVLSMLRDHPEALGVEAPAEAFEASVAATRAQLRERTARVRIGDLRDSDDKLSFAVSVQNLTGHKLPSAHPTRRAWLRVVVRDESGQVLFASGDVDSRGRILGADGQPLGSELAGGPIEPHRDSIRTGDEVATYQAVMADSNGEPTHTLMRGAKWYVDDRLLPAGWDPNHPEAARTAPVGVDGDEDFKADGDRVHFELDLVVPGRLTIEASLLYQTLNARWAAELFRYETPEVELFRSLYDQADLTPEVLASDVWEG</sequence>
<dbReference type="Gene3D" id="1.10.1130.10">
    <property type="entry name" value="Flavocytochrome C3, Chain A"/>
    <property type="match status" value="1"/>
</dbReference>
<accession>A0A518BDY9</accession>
<gene>
    <name evidence="1" type="ORF">Pla133_02730</name>
</gene>
<proteinExistence type="predicted"/>
<dbReference type="Proteomes" id="UP000316921">
    <property type="component" value="Chromosome"/>
</dbReference>
<protein>
    <submittedName>
        <fullName evidence="1">Uncharacterized protein</fullName>
    </submittedName>
</protein>
<name>A0A518BDY9_9BACT</name>
<evidence type="ECO:0000313" key="1">
    <source>
        <dbReference type="EMBL" id="QDU65209.1"/>
    </source>
</evidence>
<reference evidence="1 2" key="1">
    <citation type="submission" date="2019-02" db="EMBL/GenBank/DDBJ databases">
        <title>Deep-cultivation of Planctomycetes and their phenomic and genomic characterization uncovers novel biology.</title>
        <authorList>
            <person name="Wiegand S."/>
            <person name="Jogler M."/>
            <person name="Boedeker C."/>
            <person name="Pinto D."/>
            <person name="Vollmers J."/>
            <person name="Rivas-Marin E."/>
            <person name="Kohn T."/>
            <person name="Peeters S.H."/>
            <person name="Heuer A."/>
            <person name="Rast P."/>
            <person name="Oberbeckmann S."/>
            <person name="Bunk B."/>
            <person name="Jeske O."/>
            <person name="Meyerdierks A."/>
            <person name="Storesund J.E."/>
            <person name="Kallscheuer N."/>
            <person name="Luecker S."/>
            <person name="Lage O.M."/>
            <person name="Pohl T."/>
            <person name="Merkel B.J."/>
            <person name="Hornburger P."/>
            <person name="Mueller R.-W."/>
            <person name="Bruemmer F."/>
            <person name="Labrenz M."/>
            <person name="Spormann A.M."/>
            <person name="Op den Camp H."/>
            <person name="Overmann J."/>
            <person name="Amann R."/>
            <person name="Jetten M.S.M."/>
            <person name="Mascher T."/>
            <person name="Medema M.H."/>
            <person name="Devos D.P."/>
            <person name="Kaster A.-K."/>
            <person name="Ovreas L."/>
            <person name="Rohde M."/>
            <person name="Galperin M.Y."/>
            <person name="Jogler C."/>
        </authorList>
    </citation>
    <scope>NUCLEOTIDE SEQUENCE [LARGE SCALE GENOMIC DNA]</scope>
    <source>
        <strain evidence="1 2">Pla133</strain>
    </source>
</reference>
<dbReference type="RefSeq" id="WP_145061596.1">
    <property type="nucleotide sequence ID" value="NZ_CP036287.1"/>
</dbReference>
<dbReference type="AlphaFoldDB" id="A0A518BDY9"/>
<dbReference type="KEGG" id="pbap:Pla133_02730"/>
<keyword evidence="2" id="KW-1185">Reference proteome</keyword>
<evidence type="ECO:0000313" key="2">
    <source>
        <dbReference type="Proteomes" id="UP000316921"/>
    </source>
</evidence>
<dbReference type="InterPro" id="IPR036280">
    <property type="entry name" value="Multihaem_cyt_sf"/>
</dbReference>
<dbReference type="EMBL" id="CP036287">
    <property type="protein sequence ID" value="QDU65209.1"/>
    <property type="molecule type" value="Genomic_DNA"/>
</dbReference>
<organism evidence="1 2">
    <name type="scientific">Engelhardtia mirabilis</name>
    <dbReference type="NCBI Taxonomy" id="2528011"/>
    <lineage>
        <taxon>Bacteria</taxon>
        <taxon>Pseudomonadati</taxon>
        <taxon>Planctomycetota</taxon>
        <taxon>Planctomycetia</taxon>
        <taxon>Planctomycetia incertae sedis</taxon>
        <taxon>Engelhardtia</taxon>
    </lineage>
</organism>
<dbReference type="SUPFAM" id="SSF48695">
    <property type="entry name" value="Multiheme cytochromes"/>
    <property type="match status" value="1"/>
</dbReference>